<dbReference type="GeneID" id="17358011"/>
<dbReference type="Proteomes" id="UP000008141">
    <property type="component" value="Unassembled WGS sequence"/>
</dbReference>
<proteinExistence type="predicted"/>
<protein>
    <recommendedName>
        <fullName evidence="4">Selenoprotein H</fullName>
    </recommendedName>
</protein>
<accession>E1Z6K1</accession>
<evidence type="ECO:0000256" key="1">
    <source>
        <dbReference type="SAM" id="MobiDB-lite"/>
    </source>
</evidence>
<gene>
    <name evidence="2" type="ORF">CHLNCDRAFT_140940</name>
</gene>
<keyword evidence="3" id="KW-1185">Reference proteome</keyword>
<name>E1Z6K1_CHLVA</name>
<dbReference type="eggNOG" id="ENOG502S4B2">
    <property type="taxonomic scope" value="Eukaryota"/>
</dbReference>
<dbReference type="AlphaFoldDB" id="E1Z6K1"/>
<reference evidence="2 3" key="1">
    <citation type="journal article" date="2010" name="Plant Cell">
        <title>The Chlorella variabilis NC64A genome reveals adaptation to photosymbiosis, coevolution with viruses, and cryptic sex.</title>
        <authorList>
            <person name="Blanc G."/>
            <person name="Duncan G."/>
            <person name="Agarkova I."/>
            <person name="Borodovsky M."/>
            <person name="Gurnon J."/>
            <person name="Kuo A."/>
            <person name="Lindquist E."/>
            <person name="Lucas S."/>
            <person name="Pangilinan J."/>
            <person name="Polle J."/>
            <person name="Salamov A."/>
            <person name="Terry A."/>
            <person name="Yamada T."/>
            <person name="Dunigan D.D."/>
            <person name="Grigoriev I.V."/>
            <person name="Claverie J.M."/>
            <person name="Van Etten J.L."/>
        </authorList>
    </citation>
    <scope>NUCLEOTIDE SEQUENCE [LARGE SCALE GENOMIC DNA]</scope>
    <source>
        <strain evidence="2 3">NC64A</strain>
    </source>
</reference>
<feature type="region of interest" description="Disordered" evidence="1">
    <location>
        <begin position="1"/>
        <end position="25"/>
    </location>
</feature>
<dbReference type="PANTHER" id="PTHR33638">
    <property type="entry name" value="SELENOPROTEIN H"/>
    <property type="match status" value="1"/>
</dbReference>
<dbReference type="InterPro" id="IPR052674">
    <property type="entry name" value="SelWTH-like"/>
</dbReference>
<dbReference type="OrthoDB" id="1933874at2759"/>
<evidence type="ECO:0008006" key="4">
    <source>
        <dbReference type="Google" id="ProtNLM"/>
    </source>
</evidence>
<dbReference type="OMA" id="IEACKSX"/>
<dbReference type="InParanoid" id="E1Z6K1"/>
<dbReference type="EMBL" id="GL433837">
    <property type="protein sequence ID" value="EFN58945.1"/>
    <property type="molecule type" value="Genomic_DNA"/>
</dbReference>
<dbReference type="STRING" id="554065.E1Z6K1"/>
<dbReference type="KEGG" id="cvr:CHLNCDRAFT_140940"/>
<dbReference type="GO" id="GO:0005794">
    <property type="term" value="C:Golgi apparatus"/>
    <property type="evidence" value="ECO:0007669"/>
    <property type="project" value="TreeGrafter"/>
</dbReference>
<dbReference type="PANTHER" id="PTHR33638:SF1">
    <property type="entry name" value="SELENOPROTEIN H"/>
    <property type="match status" value="1"/>
</dbReference>
<evidence type="ECO:0000313" key="3">
    <source>
        <dbReference type="Proteomes" id="UP000008141"/>
    </source>
</evidence>
<organism evidence="3">
    <name type="scientific">Chlorella variabilis</name>
    <name type="common">Green alga</name>
    <dbReference type="NCBI Taxonomy" id="554065"/>
    <lineage>
        <taxon>Eukaryota</taxon>
        <taxon>Viridiplantae</taxon>
        <taxon>Chlorophyta</taxon>
        <taxon>core chlorophytes</taxon>
        <taxon>Trebouxiophyceae</taxon>
        <taxon>Chlorellales</taxon>
        <taxon>Chlorellaceae</taxon>
        <taxon>Chlorella clade</taxon>
        <taxon>Chlorella</taxon>
    </lineage>
</organism>
<evidence type="ECO:0000313" key="2">
    <source>
        <dbReference type="EMBL" id="EFN58945.1"/>
    </source>
</evidence>
<dbReference type="RefSeq" id="XP_005851047.1">
    <property type="nucleotide sequence ID" value="XM_005850985.1"/>
</dbReference>
<sequence length="111" mass="11626">MAPKRKASAPKEAAAKKSKQAAAPAAPATAAVAPGAVVIEHCRAAELEGIVKESVPGAVFVINPDKPRKGTFEVRREGVVYESLQAMPRPFAKLRNLDLEALAAKVAADLK</sequence>